<dbReference type="KEGG" id="pry:Prubr_30850"/>
<sequence length="233" mass="24814">MDSVRSPDRPRAGSTIYGTPRGNPTGHGPAGRSGSTRQLTPADGQRAAPPIPVKIIVAGGFGVGKTTTVGAISEIDPLTTEAEMTSAGIGVDDPGSRSAKTTTTVAMDFGCVTIDRTLKLYLFGTPGQARFGFMWDDLARGALGALVVVDSSRLDDCYPAVDYFERARLPFVVAVNAFDGHVAHDLEQVRWALAIGQHVPLLTFDARDRLSVRDALLVVLDRALDRAIHDKQS</sequence>
<evidence type="ECO:0000256" key="4">
    <source>
        <dbReference type="ARBA" id="ARBA00023134"/>
    </source>
</evidence>
<accession>A0A810N062</accession>
<feature type="compositionally biased region" description="Basic and acidic residues" evidence="5">
    <location>
        <begin position="1"/>
        <end position="11"/>
    </location>
</feature>
<dbReference type="GO" id="GO:0005524">
    <property type="term" value="F:ATP binding"/>
    <property type="evidence" value="ECO:0007669"/>
    <property type="project" value="UniProtKB-KW"/>
</dbReference>
<dbReference type="Proteomes" id="UP000680866">
    <property type="component" value="Chromosome"/>
</dbReference>
<dbReference type="InterPro" id="IPR052705">
    <property type="entry name" value="Gliding_Motility_GTPase"/>
</dbReference>
<name>A0A810N062_9ACTN</name>
<keyword evidence="4" id="KW-0342">GTP-binding</keyword>
<keyword evidence="2" id="KW-0547">Nucleotide-binding</keyword>
<feature type="region of interest" description="Disordered" evidence="5">
    <location>
        <begin position="1"/>
        <end position="47"/>
    </location>
</feature>
<evidence type="ECO:0000256" key="2">
    <source>
        <dbReference type="ARBA" id="ARBA00022741"/>
    </source>
</evidence>
<dbReference type="CDD" id="cd00882">
    <property type="entry name" value="Ras_like_GTPase"/>
    <property type="match status" value="1"/>
</dbReference>
<proteinExistence type="inferred from homology"/>
<comment type="similarity">
    <text evidence="1">Belongs to the GPN-loop GTPase family.</text>
</comment>
<evidence type="ECO:0000256" key="5">
    <source>
        <dbReference type="SAM" id="MobiDB-lite"/>
    </source>
</evidence>
<dbReference type="InterPro" id="IPR004130">
    <property type="entry name" value="Gpn"/>
</dbReference>
<dbReference type="EMBL" id="AP023359">
    <property type="protein sequence ID" value="BCJ66064.1"/>
    <property type="molecule type" value="Genomic_DNA"/>
</dbReference>
<gene>
    <name evidence="6" type="ORF">Prubr_30850</name>
</gene>
<reference evidence="6" key="1">
    <citation type="submission" date="2020-08" db="EMBL/GenBank/DDBJ databases">
        <title>Whole genome shotgun sequence of Polymorphospora rubra NBRC 101157.</title>
        <authorList>
            <person name="Komaki H."/>
            <person name="Tamura T."/>
        </authorList>
    </citation>
    <scope>NUCLEOTIDE SEQUENCE</scope>
    <source>
        <strain evidence="6">NBRC 101157</strain>
    </source>
</reference>
<organism evidence="6 7">
    <name type="scientific">Polymorphospora rubra</name>
    <dbReference type="NCBI Taxonomy" id="338584"/>
    <lineage>
        <taxon>Bacteria</taxon>
        <taxon>Bacillati</taxon>
        <taxon>Actinomycetota</taxon>
        <taxon>Actinomycetes</taxon>
        <taxon>Micromonosporales</taxon>
        <taxon>Micromonosporaceae</taxon>
        <taxon>Polymorphospora</taxon>
    </lineage>
</organism>
<dbReference type="RefSeq" id="WP_212825927.1">
    <property type="nucleotide sequence ID" value="NZ_AP023359.1"/>
</dbReference>
<protein>
    <submittedName>
        <fullName evidence="6">ATP-binding protein</fullName>
    </submittedName>
</protein>
<evidence type="ECO:0000313" key="6">
    <source>
        <dbReference type="EMBL" id="BCJ66064.1"/>
    </source>
</evidence>
<evidence type="ECO:0000313" key="7">
    <source>
        <dbReference type="Proteomes" id="UP000680866"/>
    </source>
</evidence>
<dbReference type="Pfam" id="PF03029">
    <property type="entry name" value="ATP_bind_1"/>
    <property type="match status" value="1"/>
</dbReference>
<dbReference type="PANTHER" id="PTHR42708">
    <property type="entry name" value="ATP/GTP-BINDING PROTEIN-RELATED"/>
    <property type="match status" value="1"/>
</dbReference>
<dbReference type="GO" id="GO:0016787">
    <property type="term" value="F:hydrolase activity"/>
    <property type="evidence" value="ECO:0007669"/>
    <property type="project" value="UniProtKB-KW"/>
</dbReference>
<dbReference type="InterPro" id="IPR027417">
    <property type="entry name" value="P-loop_NTPase"/>
</dbReference>
<evidence type="ECO:0000256" key="1">
    <source>
        <dbReference type="ARBA" id="ARBA00005290"/>
    </source>
</evidence>
<keyword evidence="3" id="KW-0378">Hydrolase</keyword>
<dbReference type="Gene3D" id="3.40.50.300">
    <property type="entry name" value="P-loop containing nucleotide triphosphate hydrolases"/>
    <property type="match status" value="1"/>
</dbReference>
<dbReference type="PANTHER" id="PTHR42708:SF1">
    <property type="entry name" value="GLIDING MOTILITY PROTEIN MGLA"/>
    <property type="match status" value="1"/>
</dbReference>
<dbReference type="AlphaFoldDB" id="A0A810N062"/>
<keyword evidence="7" id="KW-1185">Reference proteome</keyword>
<keyword evidence="6" id="KW-0067">ATP-binding</keyword>
<dbReference type="GO" id="GO:0005525">
    <property type="term" value="F:GTP binding"/>
    <property type="evidence" value="ECO:0007669"/>
    <property type="project" value="UniProtKB-KW"/>
</dbReference>
<dbReference type="SUPFAM" id="SSF52540">
    <property type="entry name" value="P-loop containing nucleoside triphosphate hydrolases"/>
    <property type="match status" value="1"/>
</dbReference>
<evidence type="ECO:0000256" key="3">
    <source>
        <dbReference type="ARBA" id="ARBA00022801"/>
    </source>
</evidence>